<dbReference type="CDD" id="cd08023">
    <property type="entry name" value="GH16_laminarinase_like"/>
    <property type="match status" value="1"/>
</dbReference>
<evidence type="ECO:0000313" key="7">
    <source>
        <dbReference type="Proteomes" id="UP001530377"/>
    </source>
</evidence>
<dbReference type="Pfam" id="PF03422">
    <property type="entry name" value="CBM_6"/>
    <property type="match status" value="1"/>
</dbReference>
<sequence>MMYGGWPNSGEIDVMETVGYEADKFFGTIHTELYNGMKGTQQGGNIALSKDDWHTFEINWEPDLIQFAASGRIYFEYKRNAGSTSAAWPFDQDFHIIMNIAVGGNWGGIGGIDESAFMGSGQTMEIDWVRVYDNSLTCPPPATSPTTLTFEAECYLFMQGVQIEVTSDVGGGKNVGYIDTGDWMSYPEVMIPSTGTYRVEYRVASGSSGGGSLQLEKAGGTQVYGTVGIPNTGGWQIWQTVSHTVTLNAGSIAFGIKAIGGGWNINKFTLTMTSLPTPKPTTRKPTQMPTNEPTTVSSTTESPSIVVPITAKPTTRKPTTRKPSTRKPTTRKPSTRKPTQMPTYEPTTESPTTESPTTESPTTESPTTESPTTARPTAKPTTPKPTTRRPSTRKPSMRKPTTSKPIL</sequence>
<evidence type="ECO:0000256" key="3">
    <source>
        <dbReference type="SAM" id="MobiDB-lite"/>
    </source>
</evidence>
<keyword evidence="2" id="KW-0732">Signal</keyword>
<feature type="compositionally biased region" description="Low complexity" evidence="3">
    <location>
        <begin position="345"/>
        <end position="385"/>
    </location>
</feature>
<dbReference type="InterPro" id="IPR013320">
    <property type="entry name" value="ConA-like_dom_sf"/>
</dbReference>
<dbReference type="InterPro" id="IPR008979">
    <property type="entry name" value="Galactose-bd-like_sf"/>
</dbReference>
<dbReference type="SUPFAM" id="SSF49785">
    <property type="entry name" value="Galactose-binding domain-like"/>
    <property type="match status" value="1"/>
</dbReference>
<dbReference type="CDD" id="cd04080">
    <property type="entry name" value="CBM6_cellulase-like"/>
    <property type="match status" value="1"/>
</dbReference>
<dbReference type="Gene3D" id="2.60.120.200">
    <property type="match status" value="1"/>
</dbReference>
<dbReference type="EMBL" id="JALLPB020000345">
    <property type="protein sequence ID" value="KAL3810226.1"/>
    <property type="molecule type" value="Genomic_DNA"/>
</dbReference>
<dbReference type="PANTHER" id="PTHR10963">
    <property type="entry name" value="GLYCOSYL HYDROLASE-RELATED"/>
    <property type="match status" value="1"/>
</dbReference>
<feature type="compositionally biased region" description="Low complexity" evidence="3">
    <location>
        <begin position="283"/>
        <end position="313"/>
    </location>
</feature>
<evidence type="ECO:0000259" key="5">
    <source>
        <dbReference type="PROSITE" id="PS51762"/>
    </source>
</evidence>
<feature type="compositionally biased region" description="Basic residues" evidence="3">
    <location>
        <begin position="386"/>
        <end position="397"/>
    </location>
</feature>
<dbReference type="InterPro" id="IPR050546">
    <property type="entry name" value="Glycosyl_Hydrlase_16"/>
</dbReference>
<feature type="compositionally biased region" description="Basic residues" evidence="3">
    <location>
        <begin position="314"/>
        <end position="335"/>
    </location>
</feature>
<protein>
    <submittedName>
        <fullName evidence="6">Uncharacterized protein</fullName>
    </submittedName>
</protein>
<comment type="similarity">
    <text evidence="1">Belongs to the glycosyl hydrolase 16 family.</text>
</comment>
<feature type="region of interest" description="Disordered" evidence="3">
    <location>
        <begin position="274"/>
        <end position="407"/>
    </location>
</feature>
<dbReference type="PROSITE" id="PS51762">
    <property type="entry name" value="GH16_2"/>
    <property type="match status" value="1"/>
</dbReference>
<keyword evidence="7" id="KW-1185">Reference proteome</keyword>
<evidence type="ECO:0000256" key="2">
    <source>
        <dbReference type="ARBA" id="ARBA00022729"/>
    </source>
</evidence>
<dbReference type="Gene3D" id="2.60.120.260">
    <property type="entry name" value="Galactose-binding domain-like"/>
    <property type="match status" value="1"/>
</dbReference>
<dbReference type="InterPro" id="IPR006584">
    <property type="entry name" value="Cellulose-bd_IV"/>
</dbReference>
<dbReference type="InterPro" id="IPR000757">
    <property type="entry name" value="Beta-glucanase-like"/>
</dbReference>
<evidence type="ECO:0000313" key="6">
    <source>
        <dbReference type="EMBL" id="KAL3810226.1"/>
    </source>
</evidence>
<feature type="domain" description="CBM6" evidence="4">
    <location>
        <begin position="148"/>
        <end position="271"/>
    </location>
</feature>
<dbReference type="AlphaFoldDB" id="A0ABD3REM1"/>
<dbReference type="InterPro" id="IPR005084">
    <property type="entry name" value="CBM6"/>
</dbReference>
<comment type="caution">
    <text evidence="6">The sequence shown here is derived from an EMBL/GenBank/DDBJ whole genome shotgun (WGS) entry which is preliminary data.</text>
</comment>
<dbReference type="SUPFAM" id="SSF49899">
    <property type="entry name" value="Concanavalin A-like lectins/glucanases"/>
    <property type="match status" value="1"/>
</dbReference>
<evidence type="ECO:0000259" key="4">
    <source>
        <dbReference type="PROSITE" id="PS51175"/>
    </source>
</evidence>
<name>A0ABD3REM1_9STRA</name>
<dbReference type="Pfam" id="PF00722">
    <property type="entry name" value="Glyco_hydro_16"/>
    <property type="match status" value="1"/>
</dbReference>
<dbReference type="PANTHER" id="PTHR10963:SF55">
    <property type="entry name" value="GLYCOSIDE HYDROLASE FAMILY 16 PROTEIN"/>
    <property type="match status" value="1"/>
</dbReference>
<dbReference type="PROSITE" id="PS51175">
    <property type="entry name" value="CBM6"/>
    <property type="match status" value="1"/>
</dbReference>
<gene>
    <name evidence="6" type="ORF">ACHAXA_010374</name>
</gene>
<reference evidence="6 7" key="1">
    <citation type="submission" date="2024-10" db="EMBL/GenBank/DDBJ databases">
        <title>Updated reference genomes for cyclostephanoid diatoms.</title>
        <authorList>
            <person name="Roberts W.R."/>
            <person name="Alverson A.J."/>
        </authorList>
    </citation>
    <scope>NUCLEOTIDE SEQUENCE [LARGE SCALE GENOMIC DNA]</scope>
    <source>
        <strain evidence="6 7">AJA228-03</strain>
    </source>
</reference>
<proteinExistence type="inferred from homology"/>
<feature type="domain" description="GH16" evidence="5">
    <location>
        <begin position="1"/>
        <end position="137"/>
    </location>
</feature>
<organism evidence="6 7">
    <name type="scientific">Cyclostephanos tholiformis</name>
    <dbReference type="NCBI Taxonomy" id="382380"/>
    <lineage>
        <taxon>Eukaryota</taxon>
        <taxon>Sar</taxon>
        <taxon>Stramenopiles</taxon>
        <taxon>Ochrophyta</taxon>
        <taxon>Bacillariophyta</taxon>
        <taxon>Coscinodiscophyceae</taxon>
        <taxon>Thalassiosirophycidae</taxon>
        <taxon>Stephanodiscales</taxon>
        <taxon>Stephanodiscaceae</taxon>
        <taxon>Cyclostephanos</taxon>
    </lineage>
</organism>
<dbReference type="Proteomes" id="UP001530377">
    <property type="component" value="Unassembled WGS sequence"/>
</dbReference>
<accession>A0ABD3REM1</accession>
<evidence type="ECO:0000256" key="1">
    <source>
        <dbReference type="ARBA" id="ARBA00006865"/>
    </source>
</evidence>
<dbReference type="SMART" id="SM00606">
    <property type="entry name" value="CBD_IV"/>
    <property type="match status" value="1"/>
</dbReference>